<evidence type="ECO:0000313" key="1">
    <source>
        <dbReference type="EMBL" id="KAF3557922.1"/>
    </source>
</evidence>
<accession>A0A8S9QVS2</accession>
<evidence type="ECO:0000313" key="2">
    <source>
        <dbReference type="Proteomes" id="UP000712600"/>
    </source>
</evidence>
<name>A0A8S9QVS2_BRACR</name>
<proteinExistence type="predicted"/>
<sequence length="128" mass="14639">MKWVRYGLQEIASKGKRECMDSRRIDISEELGRYVATELGSSLVATDRANLFGLFSDVSCFLRKVLLLTSSRPFLTPTTWRPSGNKTLFICIKLSRDISVHAWSLSSDRAWLVRGLIAILELVRGWFR</sequence>
<dbReference type="EMBL" id="QGKX02000996">
    <property type="protein sequence ID" value="KAF3557922.1"/>
    <property type="molecule type" value="Genomic_DNA"/>
</dbReference>
<dbReference type="AlphaFoldDB" id="A0A8S9QVS2"/>
<organism evidence="1 2">
    <name type="scientific">Brassica cretica</name>
    <name type="common">Mustard</name>
    <dbReference type="NCBI Taxonomy" id="69181"/>
    <lineage>
        <taxon>Eukaryota</taxon>
        <taxon>Viridiplantae</taxon>
        <taxon>Streptophyta</taxon>
        <taxon>Embryophyta</taxon>
        <taxon>Tracheophyta</taxon>
        <taxon>Spermatophyta</taxon>
        <taxon>Magnoliopsida</taxon>
        <taxon>eudicotyledons</taxon>
        <taxon>Gunneridae</taxon>
        <taxon>Pentapetalae</taxon>
        <taxon>rosids</taxon>
        <taxon>malvids</taxon>
        <taxon>Brassicales</taxon>
        <taxon>Brassicaceae</taxon>
        <taxon>Brassiceae</taxon>
        <taxon>Brassica</taxon>
    </lineage>
</organism>
<gene>
    <name evidence="1" type="ORF">F2Q69_00013499</name>
</gene>
<protein>
    <submittedName>
        <fullName evidence="1">Uncharacterized protein</fullName>
    </submittedName>
</protein>
<reference evidence="1" key="1">
    <citation type="submission" date="2019-12" db="EMBL/GenBank/DDBJ databases">
        <title>Genome sequencing and annotation of Brassica cretica.</title>
        <authorList>
            <person name="Studholme D.J."/>
            <person name="Sarris P."/>
        </authorList>
    </citation>
    <scope>NUCLEOTIDE SEQUENCE</scope>
    <source>
        <strain evidence="1">PFS-109/04</strain>
        <tissue evidence="1">Leaf</tissue>
    </source>
</reference>
<comment type="caution">
    <text evidence="1">The sequence shown here is derived from an EMBL/GenBank/DDBJ whole genome shotgun (WGS) entry which is preliminary data.</text>
</comment>
<dbReference type="Proteomes" id="UP000712600">
    <property type="component" value="Unassembled WGS sequence"/>
</dbReference>